<dbReference type="EMBL" id="ALBS01000240">
    <property type="protein sequence ID" value="EJT47439.1"/>
    <property type="molecule type" value="Genomic_DNA"/>
</dbReference>
<name>J6ESD1_TRIAS</name>
<organism evidence="2 3">
    <name type="scientific">Trichosporon asahii var. asahii (strain ATCC 90039 / CBS 2479 / JCM 2466 / KCTC 7840 / NBRC 103889/ NCYC 2677 / UAMH 7654)</name>
    <name type="common">Yeast</name>
    <dbReference type="NCBI Taxonomy" id="1186058"/>
    <lineage>
        <taxon>Eukaryota</taxon>
        <taxon>Fungi</taxon>
        <taxon>Dikarya</taxon>
        <taxon>Basidiomycota</taxon>
        <taxon>Agaricomycotina</taxon>
        <taxon>Tremellomycetes</taxon>
        <taxon>Trichosporonales</taxon>
        <taxon>Trichosporonaceae</taxon>
        <taxon>Trichosporon</taxon>
    </lineage>
</organism>
<evidence type="ECO:0000313" key="3">
    <source>
        <dbReference type="Proteomes" id="UP000002748"/>
    </source>
</evidence>
<dbReference type="KEGG" id="tasa:A1Q1_03694"/>
<proteinExistence type="predicted"/>
<dbReference type="InterPro" id="IPR055754">
    <property type="entry name" value="DUF7330"/>
</dbReference>
<dbReference type="AlphaFoldDB" id="J6ESD1"/>
<reference evidence="2 3" key="1">
    <citation type="journal article" date="2012" name="Eukaryot. Cell">
        <title>Draft genome sequence of CBS 2479, the standard type strain of Trichosporon asahii.</title>
        <authorList>
            <person name="Yang R.Y."/>
            <person name="Li H.T."/>
            <person name="Zhu H."/>
            <person name="Zhou G.P."/>
            <person name="Wang M."/>
            <person name="Wang L."/>
        </authorList>
    </citation>
    <scope>NUCLEOTIDE SEQUENCE [LARGE SCALE GENOMIC DNA]</scope>
    <source>
        <strain evidence="3">ATCC 90039 / CBS 2479 / JCM 2466 / KCTC 7840 / NCYC 2677 / UAMH 7654</strain>
    </source>
</reference>
<protein>
    <recommendedName>
        <fullName evidence="1">DUF7330 domain-containing protein</fullName>
    </recommendedName>
</protein>
<dbReference type="HOGENOM" id="CLU_1230674_0_0_1"/>
<dbReference type="Pfam" id="PF24016">
    <property type="entry name" value="DUF7330"/>
    <property type="match status" value="1"/>
</dbReference>
<evidence type="ECO:0000313" key="2">
    <source>
        <dbReference type="EMBL" id="EJT47439.1"/>
    </source>
</evidence>
<dbReference type="VEuPathDB" id="FungiDB:A1Q1_03694"/>
<comment type="caution">
    <text evidence="2">The sequence shown here is derived from an EMBL/GenBank/DDBJ whole genome shotgun (WGS) entry which is preliminary data.</text>
</comment>
<feature type="domain" description="DUF7330" evidence="1">
    <location>
        <begin position="20"/>
        <end position="137"/>
    </location>
</feature>
<evidence type="ECO:0000259" key="1">
    <source>
        <dbReference type="Pfam" id="PF24016"/>
    </source>
</evidence>
<dbReference type="Proteomes" id="UP000002748">
    <property type="component" value="Unassembled WGS sequence"/>
</dbReference>
<dbReference type="RefSeq" id="XP_014178919.1">
    <property type="nucleotide sequence ID" value="XM_014323444.1"/>
</dbReference>
<gene>
    <name evidence="2" type="ORF">A1Q1_03694</name>
</gene>
<sequence length="225" mass="24696">MKSTSVFTAFKSPFVLHTPSSIEGAYTVQLSDASSGQPDVSLKSAKGKIDADLSLLGKRPASIEADTRNHPLRLRVSAQNPIDVQASSGSGEFWRKDRLTSGAIHIWLPQHFDGELIAQCFGGLRAELSPRLASYAVSLPGKRDDYEWNAPEYRQSWRVRLPPDPDVEQGQCQASGTLLVGTRTDEEELQAGSSLIKATTVTGRIYFYHPSDDVISERSDRCAVM</sequence>
<dbReference type="GeneID" id="25987207"/>
<accession>J6ESD1</accession>